<dbReference type="InterPro" id="IPR032675">
    <property type="entry name" value="LRR_dom_sf"/>
</dbReference>
<dbReference type="InterPro" id="IPR050232">
    <property type="entry name" value="FBL13/AtMIF1-like"/>
</dbReference>
<dbReference type="AlphaFoldDB" id="A0A484M2Z4"/>
<accession>A0A484M2Z4</accession>
<evidence type="ECO:0008006" key="3">
    <source>
        <dbReference type="Google" id="ProtNLM"/>
    </source>
</evidence>
<name>A0A484M2Z4_9ASTE</name>
<proteinExistence type="predicted"/>
<dbReference type="Gene3D" id="3.80.10.10">
    <property type="entry name" value="Ribonuclease Inhibitor"/>
    <property type="match status" value="1"/>
</dbReference>
<protein>
    <recommendedName>
        <fullName evidence="3">FBD domain-containing protein</fullName>
    </recommendedName>
</protein>
<sequence length="348" mass="40085">MQSVESAQIDIYRLYEADRDIVVPRGFKLLLVVANVKTLTLTHHFLKDLAAGDELLNTLPMFCNMTDLSVEGSLDLMSFRILSMILRSPRLRNLSFWEESDHFPRHERDGLLDPVPSCFKTELKQIVLKIDHTNRERPLFLDFVGRAFALSDGSSLKTFSLSCDNLEDAPLIIEWVSFAFMHNVQVLNLYLEKPGSPYDTYVLDFFIRSESLKELSLDLPCVIVIPSWVSFPNLKKLSVSEIIFVDFNSIEKLFSCSSLDSLSIYRCKWRNLNNICISAPNLQFLDIDETINDDDINFYEVGFTFQDALSYDRRVYINRASLKTFMYNGELINDFCILGDTTKLVERA</sequence>
<evidence type="ECO:0000313" key="1">
    <source>
        <dbReference type="EMBL" id="VFQ82388.1"/>
    </source>
</evidence>
<organism evidence="1 2">
    <name type="scientific">Cuscuta campestris</name>
    <dbReference type="NCBI Taxonomy" id="132261"/>
    <lineage>
        <taxon>Eukaryota</taxon>
        <taxon>Viridiplantae</taxon>
        <taxon>Streptophyta</taxon>
        <taxon>Embryophyta</taxon>
        <taxon>Tracheophyta</taxon>
        <taxon>Spermatophyta</taxon>
        <taxon>Magnoliopsida</taxon>
        <taxon>eudicotyledons</taxon>
        <taxon>Gunneridae</taxon>
        <taxon>Pentapetalae</taxon>
        <taxon>asterids</taxon>
        <taxon>lamiids</taxon>
        <taxon>Solanales</taxon>
        <taxon>Convolvulaceae</taxon>
        <taxon>Cuscuteae</taxon>
        <taxon>Cuscuta</taxon>
        <taxon>Cuscuta subgen. Grammica</taxon>
        <taxon>Cuscuta sect. Cleistogrammica</taxon>
    </lineage>
</organism>
<dbReference type="Proteomes" id="UP000595140">
    <property type="component" value="Unassembled WGS sequence"/>
</dbReference>
<dbReference type="OrthoDB" id="612216at2759"/>
<dbReference type="PANTHER" id="PTHR31900">
    <property type="entry name" value="F-BOX/RNI SUPERFAMILY PROTEIN-RELATED"/>
    <property type="match status" value="1"/>
</dbReference>
<dbReference type="SUPFAM" id="SSF52058">
    <property type="entry name" value="L domain-like"/>
    <property type="match status" value="1"/>
</dbReference>
<dbReference type="EMBL" id="OOIL02002358">
    <property type="protein sequence ID" value="VFQ82388.1"/>
    <property type="molecule type" value="Genomic_DNA"/>
</dbReference>
<dbReference type="PANTHER" id="PTHR31900:SF30">
    <property type="entry name" value="SUPERFAMILY PROTEIN, PUTATIVE-RELATED"/>
    <property type="match status" value="1"/>
</dbReference>
<reference evidence="1 2" key="1">
    <citation type="submission" date="2018-04" db="EMBL/GenBank/DDBJ databases">
        <authorList>
            <person name="Vogel A."/>
        </authorList>
    </citation>
    <scope>NUCLEOTIDE SEQUENCE [LARGE SCALE GENOMIC DNA]</scope>
</reference>
<evidence type="ECO:0000313" key="2">
    <source>
        <dbReference type="Proteomes" id="UP000595140"/>
    </source>
</evidence>
<gene>
    <name evidence="1" type="ORF">CCAM_LOCUS24164</name>
</gene>
<keyword evidence="2" id="KW-1185">Reference proteome</keyword>